<proteinExistence type="predicted"/>
<keyword evidence="3" id="KW-0472">Membrane</keyword>
<dbReference type="InterPro" id="IPR042001">
    <property type="entry name" value="Sortase_F"/>
</dbReference>
<dbReference type="STRING" id="235985.SAMN05414137_1018"/>
<organism evidence="4 5">
    <name type="scientific">Streptacidiphilus jiangxiensis</name>
    <dbReference type="NCBI Taxonomy" id="235985"/>
    <lineage>
        <taxon>Bacteria</taxon>
        <taxon>Bacillati</taxon>
        <taxon>Actinomycetota</taxon>
        <taxon>Actinomycetes</taxon>
        <taxon>Kitasatosporales</taxon>
        <taxon>Streptomycetaceae</taxon>
        <taxon>Streptacidiphilus</taxon>
    </lineage>
</organism>
<dbReference type="Pfam" id="PF04203">
    <property type="entry name" value="Sortase"/>
    <property type="match status" value="1"/>
</dbReference>
<evidence type="ECO:0000256" key="1">
    <source>
        <dbReference type="ARBA" id="ARBA00022801"/>
    </source>
</evidence>
<evidence type="ECO:0000313" key="4">
    <source>
        <dbReference type="EMBL" id="SEK19313.1"/>
    </source>
</evidence>
<dbReference type="SUPFAM" id="SSF63817">
    <property type="entry name" value="Sortase"/>
    <property type="match status" value="1"/>
</dbReference>
<dbReference type="InterPro" id="IPR023365">
    <property type="entry name" value="Sortase_dom-sf"/>
</dbReference>
<dbReference type="NCBIfam" id="NF033748">
    <property type="entry name" value="class_F_sortase"/>
    <property type="match status" value="1"/>
</dbReference>
<name>A0A1H7EZM2_STRJI</name>
<dbReference type="Proteomes" id="UP000183015">
    <property type="component" value="Unassembled WGS sequence"/>
</dbReference>
<dbReference type="AlphaFoldDB" id="A0A1H7EZM2"/>
<keyword evidence="1" id="KW-0378">Hydrolase</keyword>
<keyword evidence="5" id="KW-1185">Reference proteome</keyword>
<dbReference type="InterPro" id="IPR005754">
    <property type="entry name" value="Sortase"/>
</dbReference>
<feature type="compositionally biased region" description="Low complexity" evidence="2">
    <location>
        <begin position="46"/>
        <end position="66"/>
    </location>
</feature>
<evidence type="ECO:0000313" key="5">
    <source>
        <dbReference type="Proteomes" id="UP000183015"/>
    </source>
</evidence>
<dbReference type="CDD" id="cd05829">
    <property type="entry name" value="Sortase_F"/>
    <property type="match status" value="1"/>
</dbReference>
<dbReference type="eggNOG" id="COG3764">
    <property type="taxonomic scope" value="Bacteria"/>
</dbReference>
<dbReference type="EMBL" id="FOAZ01000001">
    <property type="protein sequence ID" value="SEK19313.1"/>
    <property type="molecule type" value="Genomic_DNA"/>
</dbReference>
<dbReference type="RefSeq" id="WP_236656335.1">
    <property type="nucleotide sequence ID" value="NZ_BBPN01000029.1"/>
</dbReference>
<keyword evidence="3" id="KW-0812">Transmembrane</keyword>
<protein>
    <submittedName>
        <fullName evidence="4">Sortase family protein</fullName>
    </submittedName>
</protein>
<reference evidence="5" key="1">
    <citation type="submission" date="2016-10" db="EMBL/GenBank/DDBJ databases">
        <authorList>
            <person name="Varghese N."/>
        </authorList>
    </citation>
    <scope>NUCLEOTIDE SEQUENCE [LARGE SCALE GENOMIC DNA]</scope>
    <source>
        <strain evidence="5">DSM 45096 / BCRC 16803 / CGMCC 4.1857 / CIP 109030 / JCM 12277 / KCTC 19219 / NBRC 100920 / 33214</strain>
    </source>
</reference>
<feature type="transmembrane region" description="Helical" evidence="3">
    <location>
        <begin position="15"/>
        <end position="33"/>
    </location>
</feature>
<evidence type="ECO:0000256" key="2">
    <source>
        <dbReference type="SAM" id="MobiDB-lite"/>
    </source>
</evidence>
<gene>
    <name evidence="4" type="ORF">SAMN05414137_1018</name>
</gene>
<evidence type="ECO:0000256" key="3">
    <source>
        <dbReference type="SAM" id="Phobius"/>
    </source>
</evidence>
<keyword evidence="3" id="KW-1133">Transmembrane helix</keyword>
<dbReference type="Gene3D" id="2.40.260.10">
    <property type="entry name" value="Sortase"/>
    <property type="match status" value="1"/>
</dbReference>
<feature type="region of interest" description="Disordered" evidence="2">
    <location>
        <begin position="42"/>
        <end position="71"/>
    </location>
</feature>
<sequence length="225" mass="23460">MSTVDTSRPSRHHPVLLIALLAIIALLGAALIVHGRQRFAPPPQPAAAQGLGSGSPSTAAGASASPPVQPMSAAAPTRIKIPVINVDAPLTGLSLLPSGQLAAPPEADRNLAGWYQAGITPGETGTAVIAGHVDNEQGPAVFYNLGVLKKGWTIDVVRADHTTAVFTIDAVQAFSDQNFPTQQVYGQSTRPELRVITCGAGFDKATQHYLGNVVVFAHLTSWTHQ</sequence>
<accession>A0A1H7EZM2</accession>
<dbReference type="GO" id="GO:0016787">
    <property type="term" value="F:hydrolase activity"/>
    <property type="evidence" value="ECO:0007669"/>
    <property type="project" value="UniProtKB-KW"/>
</dbReference>